<dbReference type="InterPro" id="IPR029479">
    <property type="entry name" value="Nitroreductase"/>
</dbReference>
<dbReference type="InterPro" id="IPR000415">
    <property type="entry name" value="Nitroreductase-like"/>
</dbReference>
<name>A0A3B0UY57_9ZZZZ</name>
<evidence type="ECO:0000256" key="2">
    <source>
        <dbReference type="ARBA" id="ARBA00022643"/>
    </source>
</evidence>
<protein>
    <submittedName>
        <fullName evidence="5">Uncharacterized nitroreductase family protein CT0345</fullName>
    </submittedName>
</protein>
<evidence type="ECO:0000256" key="1">
    <source>
        <dbReference type="ARBA" id="ARBA00022630"/>
    </source>
</evidence>
<dbReference type="PANTHER" id="PTHR23026:SF90">
    <property type="entry name" value="IODOTYROSINE DEIODINASE 1"/>
    <property type="match status" value="1"/>
</dbReference>
<dbReference type="GO" id="GO:0016491">
    <property type="term" value="F:oxidoreductase activity"/>
    <property type="evidence" value="ECO:0007669"/>
    <property type="project" value="UniProtKB-KW"/>
</dbReference>
<keyword evidence="1" id="KW-0285">Flavoprotein</keyword>
<dbReference type="PANTHER" id="PTHR23026">
    <property type="entry name" value="NADPH NITROREDUCTASE"/>
    <property type="match status" value="1"/>
</dbReference>
<organism evidence="5">
    <name type="scientific">hydrothermal vent metagenome</name>
    <dbReference type="NCBI Taxonomy" id="652676"/>
    <lineage>
        <taxon>unclassified sequences</taxon>
        <taxon>metagenomes</taxon>
        <taxon>ecological metagenomes</taxon>
    </lineage>
</organism>
<dbReference type="Pfam" id="PF00881">
    <property type="entry name" value="Nitroreductase"/>
    <property type="match status" value="1"/>
</dbReference>
<dbReference type="SUPFAM" id="SSF55469">
    <property type="entry name" value="FMN-dependent nitroreductase-like"/>
    <property type="match status" value="1"/>
</dbReference>
<proteinExistence type="predicted"/>
<evidence type="ECO:0000313" key="5">
    <source>
        <dbReference type="EMBL" id="VAW36195.1"/>
    </source>
</evidence>
<dbReference type="InterPro" id="IPR023312">
    <property type="entry name" value="Put_nitroreductase_C_bac"/>
</dbReference>
<reference evidence="5" key="1">
    <citation type="submission" date="2018-06" db="EMBL/GenBank/DDBJ databases">
        <authorList>
            <person name="Zhirakovskaya E."/>
        </authorList>
    </citation>
    <scope>NUCLEOTIDE SEQUENCE</scope>
</reference>
<dbReference type="InterPro" id="IPR050627">
    <property type="entry name" value="Nitroreductase/BluB"/>
</dbReference>
<keyword evidence="2" id="KW-0288">FMN</keyword>
<dbReference type="Gene3D" id="2.20.180.10">
    <property type="entry name" value="putative fmn-dependent nitroreductase like domains"/>
    <property type="match status" value="1"/>
</dbReference>
<feature type="domain" description="Nitroreductase" evidence="4">
    <location>
        <begin position="7"/>
        <end position="63"/>
    </location>
</feature>
<sequence length="200" mass="22191">MIRELIVKTRTIRRFKEDEGLDETVLRELIDLARLGGSARNSQPLRYMMVTDRQLGARIFPHLGWAGYLVDWPGPAEGERPPAYVICLLDRHCCQGPESEALVDLGIATQNLLLGAAARDIYGCRIGSFAPDISGLLQIDGSRYKLLLVIALGRAAEEVVLEEAGPDGDIRYWRDRQQVHHVPKRPLADIIIAPGSRLSG</sequence>
<dbReference type="AlphaFoldDB" id="A0A3B0UY57"/>
<dbReference type="CDD" id="cd02062">
    <property type="entry name" value="Nitro_FMN_reductase"/>
    <property type="match status" value="1"/>
</dbReference>
<gene>
    <name evidence="5" type="ORF">MNBD_DELTA04-879</name>
</gene>
<evidence type="ECO:0000256" key="3">
    <source>
        <dbReference type="ARBA" id="ARBA00023002"/>
    </source>
</evidence>
<evidence type="ECO:0000259" key="4">
    <source>
        <dbReference type="Pfam" id="PF00881"/>
    </source>
</evidence>
<accession>A0A3B0UY57</accession>
<dbReference type="EMBL" id="UOEY01000022">
    <property type="protein sequence ID" value="VAW36195.1"/>
    <property type="molecule type" value="Genomic_DNA"/>
</dbReference>
<keyword evidence="3" id="KW-0560">Oxidoreductase</keyword>
<dbReference type="Gene3D" id="3.40.109.10">
    <property type="entry name" value="NADH Oxidase"/>
    <property type="match status" value="1"/>
</dbReference>